<feature type="transmembrane region" description="Helical" evidence="1">
    <location>
        <begin position="346"/>
        <end position="366"/>
    </location>
</feature>
<keyword evidence="3" id="KW-1185">Reference proteome</keyword>
<evidence type="ECO:0000313" key="3">
    <source>
        <dbReference type="Proteomes" id="UP000199019"/>
    </source>
</evidence>
<feature type="transmembrane region" description="Helical" evidence="1">
    <location>
        <begin position="316"/>
        <end position="340"/>
    </location>
</feature>
<protein>
    <submittedName>
        <fullName evidence="2">Uncharacterized protein</fullName>
    </submittedName>
</protein>
<gene>
    <name evidence="2" type="ORF">SAMN05216199_3637</name>
</gene>
<evidence type="ECO:0000256" key="1">
    <source>
        <dbReference type="SAM" id="Phobius"/>
    </source>
</evidence>
<feature type="transmembrane region" description="Helical" evidence="1">
    <location>
        <begin position="172"/>
        <end position="192"/>
    </location>
</feature>
<feature type="transmembrane region" description="Helical" evidence="1">
    <location>
        <begin position="283"/>
        <end position="304"/>
    </location>
</feature>
<feature type="transmembrane region" description="Helical" evidence="1">
    <location>
        <begin position="62"/>
        <end position="83"/>
    </location>
</feature>
<keyword evidence="1" id="KW-0472">Membrane</keyword>
<dbReference type="OrthoDB" id="9767863at2"/>
<proteinExistence type="predicted"/>
<sequence length="695" mass="73432">MGLDGDASYVLMQVRTILEQGWYAPTSRIGAPDGLNPSWHSTADVLNFATIRLLGLFGGSPATVSALFFIAQFPLAALSAYWLARHLRVGRPGAVVVGVLFAVLPGHQVWFAHLWLAAYWMVPLALWLVVEVARGNRLWPQLSDLRGPGATAARWSAMRLIAMGVAVGLADVYYVAFTLLLISGVLLLRLVTGTRPRNLLPGAGVAAAVGGLCAISLVAVTRGRAGDQVTGGLPAQRVIGESETYAGRLIDLVLPWYEHRSEPLRFLTNAYGVATTPSVERPALGVVALVGLGALLVTTFAALLTGRRVGPLPGLLSALAVICLGFYTRGGLGSLVALFVTPQIRTWSRFVVLVGLLGLLVVGLALTRVGAQRGRRLVWPLAAIVTLVGVFDQTSPAAAPHYEALRHRTADLTAYTVALHREVGDCPVFQLPVVSFPEEPPPGRMGDYDHLLPSTFAPKGLSWSYGAIRGTARADWQLALPVARTPQLLDDIAAAGFCAVEVDRDGYAGGDDPSADIRRVAGVPVASAVPEALDAYDLRRLRADHSRRDAVLQPVVVSAAGSLIDTSGTDPFQWTGPSTVITLANMGRGPRPLTLTFRLEGIGPTQRTVVVTAPGAQRRVTVSANRSELVSLALTVQPGSTRVEVSTDGRAESVPGTAGSVVAALRLSNLRVDANGVVNAASLQQFAAASPRSLQ</sequence>
<dbReference type="AlphaFoldDB" id="A0A1H9XD79"/>
<organism evidence="2 3">
    <name type="scientific">Pedococcus cremeus</name>
    <dbReference type="NCBI Taxonomy" id="587636"/>
    <lineage>
        <taxon>Bacteria</taxon>
        <taxon>Bacillati</taxon>
        <taxon>Actinomycetota</taxon>
        <taxon>Actinomycetes</taxon>
        <taxon>Micrococcales</taxon>
        <taxon>Intrasporangiaceae</taxon>
        <taxon>Pedococcus</taxon>
    </lineage>
</organism>
<accession>A0A1H9XD79</accession>
<keyword evidence="1" id="KW-0812">Transmembrane</keyword>
<feature type="transmembrane region" description="Helical" evidence="1">
    <location>
        <begin position="199"/>
        <end position="220"/>
    </location>
</feature>
<keyword evidence="1" id="KW-1133">Transmembrane helix</keyword>
<dbReference type="STRING" id="587636.SAMN05216199_3637"/>
<dbReference type="Proteomes" id="UP000199019">
    <property type="component" value="Unassembled WGS sequence"/>
</dbReference>
<dbReference type="EMBL" id="FOHB01000007">
    <property type="protein sequence ID" value="SES43613.1"/>
    <property type="molecule type" value="Genomic_DNA"/>
</dbReference>
<evidence type="ECO:0000313" key="2">
    <source>
        <dbReference type="EMBL" id="SES43613.1"/>
    </source>
</evidence>
<feature type="transmembrane region" description="Helical" evidence="1">
    <location>
        <begin position="95"/>
        <end position="122"/>
    </location>
</feature>
<name>A0A1H9XD79_9MICO</name>
<reference evidence="3" key="1">
    <citation type="submission" date="2016-10" db="EMBL/GenBank/DDBJ databases">
        <authorList>
            <person name="Varghese N."/>
            <person name="Submissions S."/>
        </authorList>
    </citation>
    <scope>NUCLEOTIDE SEQUENCE [LARGE SCALE GENOMIC DNA]</scope>
    <source>
        <strain evidence="3">CGMCC 1.6963</strain>
    </source>
</reference>